<evidence type="ECO:0000313" key="4">
    <source>
        <dbReference type="Proteomes" id="UP001304515"/>
    </source>
</evidence>
<dbReference type="RefSeq" id="WP_313324673.1">
    <property type="nucleotide sequence ID" value="NZ_CP134878.1"/>
</dbReference>
<sequence length="146" mass="16802">MNIKVFNIRLNKEHCQTDQARMNEFLDSVEVKLTSTNFVTNGTVDYWSAVVFYAPKKEKNDKKVAQISEDNLTEKEKKIFKALRTWRNDLAEKINWSSFRICHNSHLINIAKNNPSTLYELGKVTGFGTTRAEKYGDDILAVLNAL</sequence>
<feature type="domain" description="HRDC" evidence="1">
    <location>
        <begin position="73"/>
        <end position="146"/>
    </location>
</feature>
<accession>A0AA96EWA8</accession>
<dbReference type="PROSITE" id="PS50967">
    <property type="entry name" value="HRDC"/>
    <property type="match status" value="1"/>
</dbReference>
<accession>A0AA96J507</accession>
<dbReference type="AlphaFoldDB" id="A0AA96EWA8"/>
<proteinExistence type="predicted"/>
<dbReference type="InterPro" id="IPR010997">
    <property type="entry name" value="HRDC-like_sf"/>
</dbReference>
<protein>
    <submittedName>
        <fullName evidence="2">HRDC domain-containing protein</fullName>
    </submittedName>
</protein>
<dbReference type="KEGG" id="fcj:RN605_10700"/>
<dbReference type="EMBL" id="CP134878">
    <property type="protein sequence ID" value="WNM19759.1"/>
    <property type="molecule type" value="Genomic_DNA"/>
</dbReference>
<evidence type="ECO:0000313" key="3">
    <source>
        <dbReference type="EMBL" id="WNM21148.1"/>
    </source>
</evidence>
<dbReference type="EMBL" id="CP134890">
    <property type="protein sequence ID" value="WNM21148.1"/>
    <property type="molecule type" value="Genomic_DNA"/>
</dbReference>
<dbReference type="SMART" id="SM00341">
    <property type="entry name" value="HRDC"/>
    <property type="match status" value="1"/>
</dbReference>
<dbReference type="GO" id="GO:0003676">
    <property type="term" value="F:nucleic acid binding"/>
    <property type="evidence" value="ECO:0007669"/>
    <property type="project" value="InterPro"/>
</dbReference>
<evidence type="ECO:0000259" key="1">
    <source>
        <dbReference type="PROSITE" id="PS50967"/>
    </source>
</evidence>
<dbReference type="Proteomes" id="UP001304515">
    <property type="component" value="Chromosome"/>
</dbReference>
<organism evidence="2">
    <name type="scientific">Flavobacterium capsici</name>
    <dbReference type="NCBI Taxonomy" id="3075618"/>
    <lineage>
        <taxon>Bacteria</taxon>
        <taxon>Pseudomonadati</taxon>
        <taxon>Bacteroidota</taxon>
        <taxon>Flavobacteriia</taxon>
        <taxon>Flavobacteriales</taxon>
        <taxon>Flavobacteriaceae</taxon>
        <taxon>Flavobacterium</taxon>
    </lineage>
</organism>
<evidence type="ECO:0000313" key="2">
    <source>
        <dbReference type="EMBL" id="WNM19759.1"/>
    </source>
</evidence>
<keyword evidence="4" id="KW-1185">Reference proteome</keyword>
<dbReference type="Gene3D" id="1.10.150.80">
    <property type="entry name" value="HRDC domain"/>
    <property type="match status" value="1"/>
</dbReference>
<dbReference type="InterPro" id="IPR002121">
    <property type="entry name" value="HRDC_dom"/>
</dbReference>
<dbReference type="GO" id="GO:0000166">
    <property type="term" value="F:nucleotide binding"/>
    <property type="evidence" value="ECO:0007669"/>
    <property type="project" value="InterPro"/>
</dbReference>
<dbReference type="Pfam" id="PF00570">
    <property type="entry name" value="HRDC"/>
    <property type="match status" value="1"/>
</dbReference>
<reference evidence="2 4" key="1">
    <citation type="submission" date="2023-09" db="EMBL/GenBank/DDBJ databases">
        <title>Flavobacterium sp. a novel bacteria isolate from Pepper rhizosphere.</title>
        <authorList>
            <person name="Peng Y."/>
            <person name="Lee J."/>
        </authorList>
    </citation>
    <scope>NUCLEOTIDE SEQUENCE</scope>
    <source>
        <strain evidence="2">PMR2A8</strain>
        <strain evidence="3 4">PMTSA4</strain>
    </source>
</reference>
<gene>
    <name evidence="3" type="ORF">RN605_10700</name>
    <name evidence="2" type="ORF">RN608_03530</name>
</gene>
<dbReference type="SUPFAM" id="SSF47819">
    <property type="entry name" value="HRDC-like"/>
    <property type="match status" value="1"/>
</dbReference>
<name>A0AA96EWA8_9FLAO</name>
<dbReference type="InterPro" id="IPR044876">
    <property type="entry name" value="HRDC_dom_sf"/>
</dbReference>